<dbReference type="Proteomes" id="UP000078540">
    <property type="component" value="Unassembled WGS sequence"/>
</dbReference>
<evidence type="ECO:0000313" key="2">
    <source>
        <dbReference type="Proteomes" id="UP000078540"/>
    </source>
</evidence>
<organism evidence="1 2">
    <name type="scientific">Atta colombica</name>
    <dbReference type="NCBI Taxonomy" id="520822"/>
    <lineage>
        <taxon>Eukaryota</taxon>
        <taxon>Metazoa</taxon>
        <taxon>Ecdysozoa</taxon>
        <taxon>Arthropoda</taxon>
        <taxon>Hexapoda</taxon>
        <taxon>Insecta</taxon>
        <taxon>Pterygota</taxon>
        <taxon>Neoptera</taxon>
        <taxon>Endopterygota</taxon>
        <taxon>Hymenoptera</taxon>
        <taxon>Apocrita</taxon>
        <taxon>Aculeata</taxon>
        <taxon>Formicoidea</taxon>
        <taxon>Formicidae</taxon>
        <taxon>Myrmicinae</taxon>
        <taxon>Atta</taxon>
    </lineage>
</organism>
<name>A0A195BUL6_9HYME</name>
<gene>
    <name evidence="1" type="ORF">ALC53_01669</name>
</gene>
<accession>A0A195BUL6</accession>
<protein>
    <submittedName>
        <fullName evidence="1">Uncharacterized protein</fullName>
    </submittedName>
</protein>
<evidence type="ECO:0000313" key="1">
    <source>
        <dbReference type="EMBL" id="KYM90903.1"/>
    </source>
</evidence>
<dbReference type="AlphaFoldDB" id="A0A195BUL6"/>
<dbReference type="EMBL" id="KQ976409">
    <property type="protein sequence ID" value="KYM90903.1"/>
    <property type="molecule type" value="Genomic_DNA"/>
</dbReference>
<keyword evidence="2" id="KW-1185">Reference proteome</keyword>
<reference evidence="1 2" key="1">
    <citation type="submission" date="2015-09" db="EMBL/GenBank/DDBJ databases">
        <title>Atta colombica WGS genome.</title>
        <authorList>
            <person name="Nygaard S."/>
            <person name="Hu H."/>
            <person name="Boomsma J."/>
            <person name="Zhang G."/>
        </authorList>
    </citation>
    <scope>NUCLEOTIDE SEQUENCE [LARGE SCALE GENOMIC DNA]</scope>
    <source>
        <strain evidence="1">Treedump-2</strain>
        <tissue evidence="1">Whole body</tissue>
    </source>
</reference>
<sequence>MGYVSFDAYSALGIISFLLANVKQGQMIFISIVNVTWNAAMISSSDSYVFTIFNNEIKCTGILA</sequence>
<proteinExistence type="predicted"/>